<proteinExistence type="predicted"/>
<dbReference type="InterPro" id="IPR036397">
    <property type="entry name" value="RNaseH_sf"/>
</dbReference>
<gene>
    <name evidence="1" type="primary">Nfu_g_1_022118</name>
</gene>
<accession>A0A1A8KBS6</accession>
<dbReference type="AlphaFoldDB" id="A0A1A8KBS6"/>
<dbReference type="EMBL" id="HAEE01009707">
    <property type="protein sequence ID" value="SBR29757.1"/>
    <property type="molecule type" value="Transcribed_RNA"/>
</dbReference>
<evidence type="ECO:0000313" key="1">
    <source>
        <dbReference type="EMBL" id="SBR29757.1"/>
    </source>
</evidence>
<reference evidence="1" key="1">
    <citation type="submission" date="2016-05" db="EMBL/GenBank/DDBJ databases">
        <authorList>
            <person name="Lavstsen T."/>
            <person name="Jespersen J.S."/>
        </authorList>
    </citation>
    <scope>NUCLEOTIDE SEQUENCE</scope>
    <source>
        <tissue evidence="1">Brain</tissue>
    </source>
</reference>
<dbReference type="GO" id="GO:0003676">
    <property type="term" value="F:nucleic acid binding"/>
    <property type="evidence" value="ECO:0007669"/>
    <property type="project" value="InterPro"/>
</dbReference>
<feature type="non-terminal residue" evidence="1">
    <location>
        <position position="1"/>
    </location>
</feature>
<name>A0A1A8KBS6_NOTKU</name>
<protein>
    <submittedName>
        <fullName evidence="1">Uncharacterized protein</fullName>
    </submittedName>
</protein>
<sequence length="61" mass="7313">GTRTTELCNARAVKIKHGWVFQHDNHPKQSSWVMMEWRYKKHFKVLEQLAQSLDLHSTEHL</sequence>
<dbReference type="Gene3D" id="3.30.420.10">
    <property type="entry name" value="Ribonuclease H-like superfamily/Ribonuclease H"/>
    <property type="match status" value="1"/>
</dbReference>
<organism evidence="1">
    <name type="scientific">Nothobranchius kuhntae</name>
    <name type="common">Beira killifish</name>
    <dbReference type="NCBI Taxonomy" id="321403"/>
    <lineage>
        <taxon>Eukaryota</taxon>
        <taxon>Metazoa</taxon>
        <taxon>Chordata</taxon>
        <taxon>Craniata</taxon>
        <taxon>Vertebrata</taxon>
        <taxon>Euteleostomi</taxon>
        <taxon>Actinopterygii</taxon>
        <taxon>Neopterygii</taxon>
        <taxon>Teleostei</taxon>
        <taxon>Neoteleostei</taxon>
        <taxon>Acanthomorphata</taxon>
        <taxon>Ovalentaria</taxon>
        <taxon>Atherinomorphae</taxon>
        <taxon>Cyprinodontiformes</taxon>
        <taxon>Nothobranchiidae</taxon>
        <taxon>Nothobranchius</taxon>
    </lineage>
</organism>
<reference evidence="1" key="2">
    <citation type="submission" date="2016-06" db="EMBL/GenBank/DDBJ databases">
        <title>The genome of a short-lived fish provides insights into sex chromosome evolution and the genetic control of aging.</title>
        <authorList>
            <person name="Reichwald K."/>
            <person name="Felder M."/>
            <person name="Petzold A."/>
            <person name="Koch P."/>
            <person name="Groth M."/>
            <person name="Platzer M."/>
        </authorList>
    </citation>
    <scope>NUCLEOTIDE SEQUENCE</scope>
    <source>
        <tissue evidence="1">Brain</tissue>
    </source>
</reference>
<feature type="non-terminal residue" evidence="1">
    <location>
        <position position="61"/>
    </location>
</feature>